<gene>
    <name evidence="1" type="ORF">NPIL_694931</name>
</gene>
<evidence type="ECO:0000313" key="2">
    <source>
        <dbReference type="Proteomes" id="UP000887013"/>
    </source>
</evidence>
<proteinExistence type="predicted"/>
<dbReference type="AlphaFoldDB" id="A0A8X6U5M7"/>
<name>A0A8X6U5M7_NEPPI</name>
<accession>A0A8X6U5M7</accession>
<feature type="non-terminal residue" evidence="1">
    <location>
        <position position="1"/>
    </location>
</feature>
<dbReference type="Proteomes" id="UP000887013">
    <property type="component" value="Unassembled WGS sequence"/>
</dbReference>
<sequence length="95" mass="10373">RPCSSALSAPPETTPRQAIDRLNVPLSLPMRVLSRTGRTRTSSRSTAQSLLSVGTALPLPQMVVRGSRVILQSNIKSTHLKVSWKNKHPLLLLPV</sequence>
<reference evidence="1" key="1">
    <citation type="submission" date="2020-08" db="EMBL/GenBank/DDBJ databases">
        <title>Multicomponent nature underlies the extraordinary mechanical properties of spider dragline silk.</title>
        <authorList>
            <person name="Kono N."/>
            <person name="Nakamura H."/>
            <person name="Mori M."/>
            <person name="Yoshida Y."/>
            <person name="Ohtoshi R."/>
            <person name="Malay A.D."/>
            <person name="Moran D.A.P."/>
            <person name="Tomita M."/>
            <person name="Numata K."/>
            <person name="Arakawa K."/>
        </authorList>
    </citation>
    <scope>NUCLEOTIDE SEQUENCE</scope>
</reference>
<evidence type="ECO:0000313" key="1">
    <source>
        <dbReference type="EMBL" id="GFT83757.1"/>
    </source>
</evidence>
<protein>
    <submittedName>
        <fullName evidence="1">Uncharacterized protein</fullName>
    </submittedName>
</protein>
<comment type="caution">
    <text evidence="1">The sequence shown here is derived from an EMBL/GenBank/DDBJ whole genome shotgun (WGS) entry which is preliminary data.</text>
</comment>
<dbReference type="EMBL" id="BMAW01023654">
    <property type="protein sequence ID" value="GFT83757.1"/>
    <property type="molecule type" value="Genomic_DNA"/>
</dbReference>
<keyword evidence="2" id="KW-1185">Reference proteome</keyword>
<organism evidence="1 2">
    <name type="scientific">Nephila pilipes</name>
    <name type="common">Giant wood spider</name>
    <name type="synonym">Nephila maculata</name>
    <dbReference type="NCBI Taxonomy" id="299642"/>
    <lineage>
        <taxon>Eukaryota</taxon>
        <taxon>Metazoa</taxon>
        <taxon>Ecdysozoa</taxon>
        <taxon>Arthropoda</taxon>
        <taxon>Chelicerata</taxon>
        <taxon>Arachnida</taxon>
        <taxon>Araneae</taxon>
        <taxon>Araneomorphae</taxon>
        <taxon>Entelegynae</taxon>
        <taxon>Araneoidea</taxon>
        <taxon>Nephilidae</taxon>
        <taxon>Nephila</taxon>
    </lineage>
</organism>